<evidence type="ECO:0000313" key="5">
    <source>
        <dbReference type="EMBL" id="NYG05081.1"/>
    </source>
</evidence>
<dbReference type="SMART" id="SM00354">
    <property type="entry name" value="HTH_LACI"/>
    <property type="match status" value="1"/>
</dbReference>
<dbReference type="GO" id="GO:0003700">
    <property type="term" value="F:DNA-binding transcription factor activity"/>
    <property type="evidence" value="ECO:0007669"/>
    <property type="project" value="TreeGrafter"/>
</dbReference>
<dbReference type="GO" id="GO:0000976">
    <property type="term" value="F:transcription cis-regulatory region binding"/>
    <property type="evidence" value="ECO:0007669"/>
    <property type="project" value="TreeGrafter"/>
</dbReference>
<dbReference type="AlphaFoldDB" id="A0A852WCM8"/>
<dbReference type="Gene3D" id="1.10.260.40">
    <property type="entry name" value="lambda repressor-like DNA-binding domains"/>
    <property type="match status" value="1"/>
</dbReference>
<dbReference type="InterPro" id="IPR046335">
    <property type="entry name" value="LacI/GalR-like_sensor"/>
</dbReference>
<evidence type="ECO:0000313" key="6">
    <source>
        <dbReference type="Proteomes" id="UP000549695"/>
    </source>
</evidence>
<dbReference type="Gene3D" id="3.40.50.2300">
    <property type="match status" value="2"/>
</dbReference>
<dbReference type="PROSITE" id="PS50932">
    <property type="entry name" value="HTH_LACI_2"/>
    <property type="match status" value="1"/>
</dbReference>
<reference evidence="5 6" key="1">
    <citation type="submission" date="2020-07" db="EMBL/GenBank/DDBJ databases">
        <title>Sequencing the genomes of 1000 actinobacteria strains.</title>
        <authorList>
            <person name="Klenk H.-P."/>
        </authorList>
    </citation>
    <scope>NUCLEOTIDE SEQUENCE [LARGE SCALE GENOMIC DNA]</scope>
    <source>
        <strain evidence="5 6">DSM 44749</strain>
    </source>
</reference>
<dbReference type="RefSeq" id="WP_253067771.1">
    <property type="nucleotide sequence ID" value="NZ_BAAAJZ010000011.1"/>
</dbReference>
<dbReference type="PANTHER" id="PTHR30146">
    <property type="entry name" value="LACI-RELATED TRANSCRIPTIONAL REPRESSOR"/>
    <property type="match status" value="1"/>
</dbReference>
<dbReference type="InterPro" id="IPR000843">
    <property type="entry name" value="HTH_LacI"/>
</dbReference>
<sequence length="341" mass="35404">MPEPVNLADVARLAKVSPATASRALSDHPHVAEATRARVWEAARALEYVVSPDASGLARGTTGRIAVVVPHLSRWWFGAALEGLSDVVREAGRDVLLYHLGDAAARRAFFAELPARRRADAVVLLGFGVDDAERARLERIGVGIVSAGTRIGNHPSVSIDEYVAGRQAVDHLLHLGHRRIGMIVTTDPELDPGQPEGRAAAYRTALADAGVAHDPALTVSVPWSPEGGARAMGELLGLSDPPTAVYAHTDEVALGAVGTLRRAGLAVPGDVSVIGIDDHPLAALTDLSTVAQPAAEQGAVAARMALATLAGEPVEPVATLPTRLVIRGSTAPPARGVRGVS</sequence>
<dbReference type="PANTHER" id="PTHR30146:SF109">
    <property type="entry name" value="HTH-TYPE TRANSCRIPTIONAL REGULATOR GALS"/>
    <property type="match status" value="1"/>
</dbReference>
<dbReference type="InterPro" id="IPR010982">
    <property type="entry name" value="Lambda_DNA-bd_dom_sf"/>
</dbReference>
<dbReference type="Proteomes" id="UP000549695">
    <property type="component" value="Unassembled WGS sequence"/>
</dbReference>
<comment type="caution">
    <text evidence="5">The sequence shown here is derived from an EMBL/GenBank/DDBJ whole genome shotgun (WGS) entry which is preliminary data.</text>
</comment>
<evidence type="ECO:0000256" key="1">
    <source>
        <dbReference type="ARBA" id="ARBA00023015"/>
    </source>
</evidence>
<feature type="domain" description="HTH lacI-type" evidence="4">
    <location>
        <begin position="5"/>
        <end position="59"/>
    </location>
</feature>
<dbReference type="CDD" id="cd06267">
    <property type="entry name" value="PBP1_LacI_sugar_binding-like"/>
    <property type="match status" value="1"/>
</dbReference>
<accession>A0A852WCM8</accession>
<gene>
    <name evidence="5" type="ORF">HDA37_005366</name>
</gene>
<dbReference type="Pfam" id="PF13377">
    <property type="entry name" value="Peripla_BP_3"/>
    <property type="match status" value="1"/>
</dbReference>
<dbReference type="SUPFAM" id="SSF53822">
    <property type="entry name" value="Periplasmic binding protein-like I"/>
    <property type="match status" value="1"/>
</dbReference>
<evidence type="ECO:0000259" key="4">
    <source>
        <dbReference type="PROSITE" id="PS50932"/>
    </source>
</evidence>
<protein>
    <submittedName>
        <fullName evidence="5">DNA-binding LacI/PurR family transcriptional regulator</fullName>
    </submittedName>
</protein>
<keyword evidence="3" id="KW-0804">Transcription</keyword>
<proteinExistence type="predicted"/>
<dbReference type="GeneID" id="98055011"/>
<name>A0A852WCM8_PSEA5</name>
<dbReference type="InterPro" id="IPR028082">
    <property type="entry name" value="Peripla_BP_I"/>
</dbReference>
<evidence type="ECO:0000256" key="2">
    <source>
        <dbReference type="ARBA" id="ARBA00023125"/>
    </source>
</evidence>
<dbReference type="Pfam" id="PF00356">
    <property type="entry name" value="LacI"/>
    <property type="match status" value="1"/>
</dbReference>
<evidence type="ECO:0000256" key="3">
    <source>
        <dbReference type="ARBA" id="ARBA00023163"/>
    </source>
</evidence>
<keyword evidence="1" id="KW-0805">Transcription regulation</keyword>
<dbReference type="SUPFAM" id="SSF47413">
    <property type="entry name" value="lambda repressor-like DNA-binding domains"/>
    <property type="match status" value="1"/>
</dbReference>
<dbReference type="PROSITE" id="PS00356">
    <property type="entry name" value="HTH_LACI_1"/>
    <property type="match status" value="1"/>
</dbReference>
<organism evidence="5 6">
    <name type="scientific">Pseudonocardia alni</name>
    <name type="common">Amycolata alni</name>
    <dbReference type="NCBI Taxonomy" id="33907"/>
    <lineage>
        <taxon>Bacteria</taxon>
        <taxon>Bacillati</taxon>
        <taxon>Actinomycetota</taxon>
        <taxon>Actinomycetes</taxon>
        <taxon>Pseudonocardiales</taxon>
        <taxon>Pseudonocardiaceae</taxon>
        <taxon>Pseudonocardia</taxon>
    </lineage>
</organism>
<keyword evidence="2 5" id="KW-0238">DNA-binding</keyword>
<dbReference type="EMBL" id="JACCCZ010000001">
    <property type="protein sequence ID" value="NYG05081.1"/>
    <property type="molecule type" value="Genomic_DNA"/>
</dbReference>
<dbReference type="CDD" id="cd01392">
    <property type="entry name" value="HTH_LacI"/>
    <property type="match status" value="1"/>
</dbReference>
<keyword evidence="6" id="KW-1185">Reference proteome</keyword>